<dbReference type="EMBL" id="GEDV01011013">
    <property type="protein sequence ID" value="JAP77544.1"/>
    <property type="molecule type" value="Transcribed_RNA"/>
</dbReference>
<sequence length="99" mass="10545">MSSFSTQGSPAKGGHIVAFLCQLCFTSAVVGGTKMQERVDSLAAPLHTRAVQTALNAAKVQSPVWQHSYFPLAHQNILALNGAVWDAFECSCSPTNVHC</sequence>
<name>A0A131YDY9_RHIAP</name>
<evidence type="ECO:0000313" key="1">
    <source>
        <dbReference type="EMBL" id="JAP77544.1"/>
    </source>
</evidence>
<reference evidence="1" key="1">
    <citation type="journal article" date="2016" name="Ticks Tick Borne Dis.">
        <title>De novo assembly and annotation of the salivary gland transcriptome of Rhipicephalus appendiculatus male and female ticks during blood feeding.</title>
        <authorList>
            <person name="de Castro M.H."/>
            <person name="de Klerk D."/>
            <person name="Pienaar R."/>
            <person name="Latif A.A."/>
            <person name="Rees D.J."/>
            <person name="Mans B.J."/>
        </authorList>
    </citation>
    <scope>NUCLEOTIDE SEQUENCE</scope>
    <source>
        <tissue evidence="1">Salivary glands</tissue>
    </source>
</reference>
<dbReference type="AlphaFoldDB" id="A0A131YDY9"/>
<protein>
    <submittedName>
        <fullName evidence="1">Uncharacterized protein</fullName>
    </submittedName>
</protein>
<accession>A0A131YDY9</accession>
<organism evidence="1">
    <name type="scientific">Rhipicephalus appendiculatus</name>
    <name type="common">Brown ear tick</name>
    <dbReference type="NCBI Taxonomy" id="34631"/>
    <lineage>
        <taxon>Eukaryota</taxon>
        <taxon>Metazoa</taxon>
        <taxon>Ecdysozoa</taxon>
        <taxon>Arthropoda</taxon>
        <taxon>Chelicerata</taxon>
        <taxon>Arachnida</taxon>
        <taxon>Acari</taxon>
        <taxon>Parasitiformes</taxon>
        <taxon>Ixodida</taxon>
        <taxon>Ixodoidea</taxon>
        <taxon>Ixodidae</taxon>
        <taxon>Rhipicephalinae</taxon>
        <taxon>Rhipicephalus</taxon>
        <taxon>Rhipicephalus</taxon>
    </lineage>
</organism>
<proteinExistence type="predicted"/>